<feature type="compositionally biased region" description="Low complexity" evidence="1">
    <location>
        <begin position="231"/>
        <end position="255"/>
    </location>
</feature>
<dbReference type="GO" id="GO:0009408">
    <property type="term" value="P:response to heat"/>
    <property type="evidence" value="ECO:0007669"/>
    <property type="project" value="InterPro"/>
</dbReference>
<dbReference type="PANTHER" id="PTHR35098:SF1">
    <property type="entry name" value="NODULIN-RELATED PROTEIN 2"/>
    <property type="match status" value="1"/>
</dbReference>
<dbReference type="AlphaFoldDB" id="A0AAW0LEZ0"/>
<name>A0AAW0LEZ0_QUESU</name>
<dbReference type="EMBL" id="PKMF04000107">
    <property type="protein sequence ID" value="KAK7849915.1"/>
    <property type="molecule type" value="Genomic_DNA"/>
</dbReference>
<evidence type="ECO:0000313" key="2">
    <source>
        <dbReference type="EMBL" id="KAK7849915.1"/>
    </source>
</evidence>
<dbReference type="InterPro" id="IPR040294">
    <property type="entry name" value="Nodulin-rel_1/2"/>
</dbReference>
<dbReference type="Proteomes" id="UP000237347">
    <property type="component" value="Unassembled WGS sequence"/>
</dbReference>
<feature type="compositionally biased region" description="Polar residues" evidence="1">
    <location>
        <begin position="64"/>
        <end position="73"/>
    </location>
</feature>
<feature type="compositionally biased region" description="Low complexity" evidence="1">
    <location>
        <begin position="143"/>
        <end position="153"/>
    </location>
</feature>
<dbReference type="GO" id="GO:0010115">
    <property type="term" value="P:regulation of abscisic acid biosynthetic process"/>
    <property type="evidence" value="ECO:0007669"/>
    <property type="project" value="InterPro"/>
</dbReference>
<evidence type="ECO:0000256" key="1">
    <source>
        <dbReference type="SAM" id="MobiDB-lite"/>
    </source>
</evidence>
<accession>A0AAW0LEZ0</accession>
<feature type="compositionally biased region" description="Polar residues" evidence="1">
    <location>
        <begin position="115"/>
        <end position="132"/>
    </location>
</feature>
<sequence length="276" mass="29082">MASAKLLAEASQTAFSQGADKVDKARVAGAAGDILEAASSYGKLDKTSYGKYVDKAETYLDQYGNPSSQSHSNTTTTTTDSKPHSAAGGGDHESEGHTESGSGDYVKMAQDLQKKSNSSSETHQPQEKNSSSETRHPEEKADQNQNQNQNQNQHQHHQPSNAELMASGKVLAEAGQTTVSQGAGKVDKARAAGAASDLLEAGSIYGKLEEKSYGKYVEKAETYLDQYGNPSSQSHSNTTATTTPSHSTTPSTTTDSEPHSAAGGGYVKMAQGFLKK</sequence>
<proteinExistence type="predicted"/>
<protein>
    <submittedName>
        <fullName evidence="2">Nodulin-related protein 1</fullName>
    </submittedName>
</protein>
<reference evidence="2 3" key="1">
    <citation type="journal article" date="2018" name="Sci. Data">
        <title>The draft genome sequence of cork oak.</title>
        <authorList>
            <person name="Ramos A.M."/>
            <person name="Usie A."/>
            <person name="Barbosa P."/>
            <person name="Barros P.M."/>
            <person name="Capote T."/>
            <person name="Chaves I."/>
            <person name="Simoes F."/>
            <person name="Abreu I."/>
            <person name="Carrasquinho I."/>
            <person name="Faro C."/>
            <person name="Guimaraes J.B."/>
            <person name="Mendonca D."/>
            <person name="Nobrega F."/>
            <person name="Rodrigues L."/>
            <person name="Saibo N.J.M."/>
            <person name="Varela M.C."/>
            <person name="Egas C."/>
            <person name="Matos J."/>
            <person name="Miguel C.M."/>
            <person name="Oliveira M.M."/>
            <person name="Ricardo C.P."/>
            <person name="Goncalves S."/>
        </authorList>
    </citation>
    <scope>NUCLEOTIDE SEQUENCE [LARGE SCALE GENOMIC DNA]</scope>
    <source>
        <strain evidence="3">cv. HL8</strain>
    </source>
</reference>
<feature type="region of interest" description="Disordered" evidence="1">
    <location>
        <begin position="226"/>
        <end position="276"/>
    </location>
</feature>
<evidence type="ECO:0000313" key="3">
    <source>
        <dbReference type="Proteomes" id="UP000237347"/>
    </source>
</evidence>
<keyword evidence="3" id="KW-1185">Reference proteome</keyword>
<comment type="caution">
    <text evidence="2">The sequence shown here is derived from an EMBL/GenBank/DDBJ whole genome shotgun (WGS) entry which is preliminary data.</text>
</comment>
<feature type="compositionally biased region" description="Basic and acidic residues" evidence="1">
    <location>
        <begin position="133"/>
        <end position="142"/>
    </location>
</feature>
<dbReference type="PANTHER" id="PTHR35098">
    <property type="entry name" value="EXPRESSED PROTEIN"/>
    <property type="match status" value="1"/>
</dbReference>
<feature type="region of interest" description="Disordered" evidence="1">
    <location>
        <begin position="1"/>
        <end position="23"/>
    </location>
</feature>
<feature type="region of interest" description="Disordered" evidence="1">
    <location>
        <begin position="60"/>
        <end position="193"/>
    </location>
</feature>
<organism evidence="2 3">
    <name type="scientific">Quercus suber</name>
    <name type="common">Cork oak</name>
    <dbReference type="NCBI Taxonomy" id="58331"/>
    <lineage>
        <taxon>Eukaryota</taxon>
        <taxon>Viridiplantae</taxon>
        <taxon>Streptophyta</taxon>
        <taxon>Embryophyta</taxon>
        <taxon>Tracheophyta</taxon>
        <taxon>Spermatophyta</taxon>
        <taxon>Magnoliopsida</taxon>
        <taxon>eudicotyledons</taxon>
        <taxon>Gunneridae</taxon>
        <taxon>Pentapetalae</taxon>
        <taxon>rosids</taxon>
        <taxon>fabids</taxon>
        <taxon>Fagales</taxon>
        <taxon>Fagaceae</taxon>
        <taxon>Quercus</taxon>
    </lineage>
</organism>
<gene>
    <name evidence="2" type="primary">NRP1_0</name>
    <name evidence="2" type="ORF">CFP56_001961</name>
</gene>